<dbReference type="STRING" id="547558.Mmah_1149"/>
<dbReference type="GO" id="GO:0005737">
    <property type="term" value="C:cytoplasm"/>
    <property type="evidence" value="ECO:0007669"/>
    <property type="project" value="TreeGrafter"/>
</dbReference>
<keyword evidence="3" id="KW-1185">Reference proteome</keyword>
<dbReference type="AlphaFoldDB" id="D5EBV4"/>
<dbReference type="Gene3D" id="3.40.30.10">
    <property type="entry name" value="Glutaredoxin"/>
    <property type="match status" value="1"/>
</dbReference>
<dbReference type="PANTHER" id="PTHR45663:SF11">
    <property type="entry name" value="GEO12009P1"/>
    <property type="match status" value="1"/>
</dbReference>
<dbReference type="CDD" id="cd02947">
    <property type="entry name" value="TRX_family"/>
    <property type="match status" value="1"/>
</dbReference>
<proteinExistence type="predicted"/>
<dbReference type="PANTHER" id="PTHR45663">
    <property type="entry name" value="GEO12009P1"/>
    <property type="match status" value="1"/>
</dbReference>
<feature type="domain" description="Thioredoxin" evidence="1">
    <location>
        <begin position="35"/>
        <end position="107"/>
    </location>
</feature>
<gene>
    <name evidence="2" type="ordered locus">Mmah_1149</name>
</gene>
<dbReference type="KEGG" id="mmh:Mmah_1149"/>
<protein>
    <submittedName>
        <fullName evidence="2">Thioredoxin domain protein</fullName>
    </submittedName>
</protein>
<dbReference type="HOGENOM" id="CLU_1922825_0_0_2"/>
<dbReference type="InterPro" id="IPR013766">
    <property type="entry name" value="Thioredoxin_domain"/>
</dbReference>
<dbReference type="GO" id="GO:0015035">
    <property type="term" value="F:protein-disulfide reductase activity"/>
    <property type="evidence" value="ECO:0007669"/>
    <property type="project" value="TreeGrafter"/>
</dbReference>
<reference evidence="2 3" key="1">
    <citation type="submission" date="2010-03" db="EMBL/GenBank/DDBJ databases">
        <title>The complete genome of Methanohalophilus mahii DSM 5219.</title>
        <authorList>
            <consortium name="US DOE Joint Genome Institute (JGI-PGF)"/>
            <person name="Lucas S."/>
            <person name="Copeland A."/>
            <person name="Lapidus A."/>
            <person name="Glavina del Rio T."/>
            <person name="Dalin E."/>
            <person name="Tice H."/>
            <person name="Bruce D."/>
            <person name="Goodwin L."/>
            <person name="Pitluck S."/>
            <person name="Kyrpides N."/>
            <person name="Mavromatis K."/>
            <person name="Ivanova N."/>
            <person name="Lykidis A."/>
            <person name="Saunders E."/>
            <person name="Brettin T."/>
            <person name="Detter J.C."/>
            <person name="Han C."/>
            <person name="Land M."/>
            <person name="Hauser L."/>
            <person name="Markowitz V."/>
            <person name="Cheng J.-F."/>
            <person name="Hugenholtz P."/>
            <person name="Woyke T."/>
            <person name="Wu D."/>
            <person name="Spring S."/>
            <person name="Schneider S."/>
            <person name="Schroeder M."/>
            <person name="Klenk H.-P."/>
            <person name="Eisen J.A."/>
        </authorList>
    </citation>
    <scope>NUCLEOTIDE SEQUENCE [LARGE SCALE GENOMIC DNA]</scope>
    <source>
        <strain evidence="3">ATCC 35705 / DSM 5219 / SLP</strain>
    </source>
</reference>
<name>D5EBV4_METMS</name>
<evidence type="ECO:0000313" key="3">
    <source>
        <dbReference type="Proteomes" id="UP000001059"/>
    </source>
</evidence>
<evidence type="ECO:0000313" key="2">
    <source>
        <dbReference type="EMBL" id="ADE36655.1"/>
    </source>
</evidence>
<accession>D5EBV4</accession>
<dbReference type="InterPro" id="IPR036249">
    <property type="entry name" value="Thioredoxin-like_sf"/>
</dbReference>
<dbReference type="EMBL" id="CP001994">
    <property type="protein sequence ID" value="ADE36655.1"/>
    <property type="molecule type" value="Genomic_DNA"/>
</dbReference>
<dbReference type="Pfam" id="PF00085">
    <property type="entry name" value="Thioredoxin"/>
    <property type="match status" value="1"/>
</dbReference>
<organism evidence="2 3">
    <name type="scientific">Methanohalophilus mahii (strain ATCC 35705 / DSM 5219 / SLP)</name>
    <dbReference type="NCBI Taxonomy" id="547558"/>
    <lineage>
        <taxon>Archaea</taxon>
        <taxon>Methanobacteriati</taxon>
        <taxon>Methanobacteriota</taxon>
        <taxon>Stenosarchaea group</taxon>
        <taxon>Methanomicrobia</taxon>
        <taxon>Methanosarcinales</taxon>
        <taxon>Methanosarcinaceae</taxon>
        <taxon>Methanohalophilus</taxon>
    </lineage>
</organism>
<dbReference type="OrthoDB" id="35385at2157"/>
<evidence type="ECO:0000259" key="1">
    <source>
        <dbReference type="Pfam" id="PF00085"/>
    </source>
</evidence>
<sequence precursor="true">MNQSINSFCHRQYTAGYCCTERKTDPCYGIPAHMSSHCRAIEPHFREYSKQYGDSVNFVMVNPRENPGIATRYNIRGTTTFLYFCDGNLIKTHVGAMHPANLKRSIDEMIHNGSECAKRTTALDYDISLYE</sequence>
<dbReference type="Proteomes" id="UP000001059">
    <property type="component" value="Chromosome"/>
</dbReference>
<dbReference type="SUPFAM" id="SSF52833">
    <property type="entry name" value="Thioredoxin-like"/>
    <property type="match status" value="1"/>
</dbReference>